<dbReference type="GO" id="GO:0016020">
    <property type="term" value="C:membrane"/>
    <property type="evidence" value="ECO:0007669"/>
    <property type="project" value="InterPro"/>
</dbReference>
<dbReference type="PANTHER" id="PTHR34220:SF7">
    <property type="entry name" value="SENSOR HISTIDINE KINASE YPDA"/>
    <property type="match status" value="1"/>
</dbReference>
<proteinExistence type="predicted"/>
<dbReference type="Pfam" id="PF07696">
    <property type="entry name" value="7TMR-DISMED2"/>
    <property type="match status" value="1"/>
</dbReference>
<evidence type="ECO:0000313" key="6">
    <source>
        <dbReference type="Proteomes" id="UP001139462"/>
    </source>
</evidence>
<comment type="caution">
    <text evidence="5">The sequence shown here is derived from an EMBL/GenBank/DDBJ whole genome shotgun (WGS) entry which is preliminary data.</text>
</comment>
<feature type="transmembrane region" description="Helical" evidence="1">
    <location>
        <begin position="360"/>
        <end position="383"/>
    </location>
</feature>
<dbReference type="InterPro" id="IPR010559">
    <property type="entry name" value="Sig_transdc_His_kin_internal"/>
</dbReference>
<dbReference type="InterPro" id="IPR050640">
    <property type="entry name" value="Bact_2-comp_sensor_kinase"/>
</dbReference>
<feature type="transmembrane region" description="Helical" evidence="1">
    <location>
        <begin position="189"/>
        <end position="208"/>
    </location>
</feature>
<feature type="transmembrane region" description="Helical" evidence="1">
    <location>
        <begin position="318"/>
        <end position="340"/>
    </location>
</feature>
<dbReference type="Gene3D" id="2.60.40.2380">
    <property type="match status" value="1"/>
</dbReference>
<accession>A0A9X1R3S6</accession>
<evidence type="ECO:0000259" key="3">
    <source>
        <dbReference type="Pfam" id="PF07695"/>
    </source>
</evidence>
<feature type="transmembrane region" description="Helical" evidence="1">
    <location>
        <begin position="290"/>
        <end position="311"/>
    </location>
</feature>
<dbReference type="Pfam" id="PF07695">
    <property type="entry name" value="7TMR-DISM_7TM"/>
    <property type="match status" value="1"/>
</dbReference>
<keyword evidence="5" id="KW-0808">Transferase</keyword>
<dbReference type="Gene3D" id="3.30.565.10">
    <property type="entry name" value="Histidine kinase-like ATPase, C-terminal domain"/>
    <property type="match status" value="1"/>
</dbReference>
<sequence>MADSIVSKFELINSKEVQALINDKGSNFKDVKESVSWRPYSSELAVNSKQALWLKFDLKNNSKDTIRNYIYSDTPSNTIYQVFKNEIKVFKNGRLIPLPKRTNKSDYYFTEIALDPFQTSQVFIELHNPLNKKIDPPTLNSKLSYWETLHNINAKQDASISFIYIYIITITTIFIFALVFWLRLWKKLYLYYIGYLFFQIIYGFQVLRTTSASFGNLFTYFPTLSTSAFQPVQFVFIGFYILFIKHLLKVKYYDKLLAKVLSYLGGFCFIYAFSHFIFSYFFFGNMFAETVFIIVRLIIIPLNFILIFWIIYKVKHPLISYFIVGQTFFFIGAVLSSYVAYAELNFVPGHFFNFTQAPNIIFQIGLLAEVICFSLALGENVLLLQKEKTIANKELIVQLKENQALQENMNRKLDEKVHKKTEELIKVYSEIEKDREQKIKDEFTQKIRETEMIALRSQMNPHFIFNSLSAIKHLIMTSRNDDAITYLDEFSALLRGILNSSKHQQITVEEELEILELYLSLERSRMGSSFSYDIEVASKEELSQYQIPPLLLQPLVENAIWHGLQPSLKAEKKLSIIFDTSDDLIITILDNGIGRKESAKKKRLHEAMGTSLVQDRLTLFNHLSDKSIRLKITDLEKDEVVLGTKITLTYET</sequence>
<organism evidence="5 6">
    <name type="scientific">Aequorivita xiaoshiensis</name>
    <dbReference type="NCBI Taxonomy" id="2874476"/>
    <lineage>
        <taxon>Bacteria</taxon>
        <taxon>Pseudomonadati</taxon>
        <taxon>Bacteroidota</taxon>
        <taxon>Flavobacteriia</taxon>
        <taxon>Flavobacteriales</taxon>
        <taxon>Flavobacteriaceae</taxon>
        <taxon>Aequorivita</taxon>
    </lineage>
</organism>
<dbReference type="GO" id="GO:0000155">
    <property type="term" value="F:phosphorelay sensor kinase activity"/>
    <property type="evidence" value="ECO:0007669"/>
    <property type="project" value="InterPro"/>
</dbReference>
<feature type="transmembrane region" description="Helical" evidence="1">
    <location>
        <begin position="163"/>
        <end position="182"/>
    </location>
</feature>
<dbReference type="AlphaFoldDB" id="A0A9X1R3S6"/>
<feature type="domain" description="Signal transduction histidine kinase internal region" evidence="2">
    <location>
        <begin position="451"/>
        <end position="529"/>
    </location>
</feature>
<dbReference type="SUPFAM" id="SSF55874">
    <property type="entry name" value="ATPase domain of HSP90 chaperone/DNA topoisomerase II/histidine kinase"/>
    <property type="match status" value="1"/>
</dbReference>
<keyword evidence="1" id="KW-0472">Membrane</keyword>
<feature type="domain" description="7TM-DISM receptor extracellular" evidence="4">
    <location>
        <begin position="45"/>
        <end position="129"/>
    </location>
</feature>
<keyword evidence="6" id="KW-1185">Reference proteome</keyword>
<keyword evidence="1" id="KW-0812">Transmembrane</keyword>
<dbReference type="InterPro" id="IPR036890">
    <property type="entry name" value="HATPase_C_sf"/>
</dbReference>
<evidence type="ECO:0000259" key="2">
    <source>
        <dbReference type="Pfam" id="PF06580"/>
    </source>
</evidence>
<evidence type="ECO:0000259" key="4">
    <source>
        <dbReference type="Pfam" id="PF07696"/>
    </source>
</evidence>
<protein>
    <submittedName>
        <fullName evidence="5">Histidine kinase</fullName>
    </submittedName>
</protein>
<evidence type="ECO:0000256" key="1">
    <source>
        <dbReference type="SAM" id="Phobius"/>
    </source>
</evidence>
<dbReference type="EMBL" id="JAIRBB010000011">
    <property type="protein sequence ID" value="MCG2431749.1"/>
    <property type="molecule type" value="Genomic_DNA"/>
</dbReference>
<feature type="transmembrane region" description="Helical" evidence="1">
    <location>
        <begin position="228"/>
        <end position="248"/>
    </location>
</feature>
<dbReference type="InterPro" id="IPR011622">
    <property type="entry name" value="7TMR_DISM_rcpt_extracell_dom2"/>
</dbReference>
<keyword evidence="1" id="KW-1133">Transmembrane helix</keyword>
<gene>
    <name evidence="5" type="ORF">K8344_11510</name>
</gene>
<dbReference type="PANTHER" id="PTHR34220">
    <property type="entry name" value="SENSOR HISTIDINE KINASE YPDA"/>
    <property type="match status" value="1"/>
</dbReference>
<dbReference type="Proteomes" id="UP001139462">
    <property type="component" value="Unassembled WGS sequence"/>
</dbReference>
<dbReference type="InterPro" id="IPR011623">
    <property type="entry name" value="7TMR_DISM_rcpt_extracell_dom1"/>
</dbReference>
<keyword evidence="5" id="KW-0418">Kinase</keyword>
<dbReference type="Pfam" id="PF06580">
    <property type="entry name" value="His_kinase"/>
    <property type="match status" value="1"/>
</dbReference>
<evidence type="ECO:0000313" key="5">
    <source>
        <dbReference type="EMBL" id="MCG2431749.1"/>
    </source>
</evidence>
<dbReference type="RefSeq" id="WP_237608833.1">
    <property type="nucleotide sequence ID" value="NZ_JAIRBB010000011.1"/>
</dbReference>
<feature type="transmembrane region" description="Helical" evidence="1">
    <location>
        <begin position="260"/>
        <end position="284"/>
    </location>
</feature>
<reference evidence="5" key="1">
    <citation type="submission" date="2021-09" db="EMBL/GenBank/DDBJ databases">
        <title>Genome of Aequorivita sp. strain F64183.</title>
        <authorList>
            <person name="Wang Y."/>
        </authorList>
    </citation>
    <scope>NUCLEOTIDE SEQUENCE</scope>
    <source>
        <strain evidence="5">F64183</strain>
    </source>
</reference>
<name>A0A9X1R3S6_9FLAO</name>
<feature type="domain" description="7TM-DISM receptor extracellular" evidence="3">
    <location>
        <begin position="164"/>
        <end position="379"/>
    </location>
</feature>